<dbReference type="STRING" id="28377.ENSACAP00000005927"/>
<protein>
    <recommendedName>
        <fullName evidence="7">Synaptonemal complex central element protein 1</fullName>
    </recommendedName>
</protein>
<dbReference type="PANTHER" id="PTHR21731">
    <property type="entry name" value="SYNAPTONEMAL COMPLEX CENTRAL ELEMENT PROTEIN 1-LIKE"/>
    <property type="match status" value="1"/>
</dbReference>
<dbReference type="GO" id="GO:0000795">
    <property type="term" value="C:synaptonemal complex"/>
    <property type="evidence" value="ECO:0000318"/>
    <property type="project" value="GO_Central"/>
</dbReference>
<dbReference type="Pfam" id="PF15233">
    <property type="entry name" value="SYCE1"/>
    <property type="match status" value="1"/>
</dbReference>
<dbReference type="InParanoid" id="G1KEZ2"/>
<gene>
    <name evidence="5" type="primary">LOC100553297</name>
</gene>
<dbReference type="HOGENOM" id="CLU_068366_0_0_1"/>
<evidence type="ECO:0000313" key="6">
    <source>
        <dbReference type="Proteomes" id="UP000001646"/>
    </source>
</evidence>
<evidence type="ECO:0000256" key="2">
    <source>
        <dbReference type="ARBA" id="ARBA00023054"/>
    </source>
</evidence>
<reference evidence="5 6" key="1">
    <citation type="submission" date="2009-12" db="EMBL/GenBank/DDBJ databases">
        <title>The Genome Sequence of Anolis carolinensis (Green Anole Lizard).</title>
        <authorList>
            <consortium name="The Genome Sequencing Platform"/>
            <person name="Di Palma F."/>
            <person name="Alfoldi J."/>
            <person name="Heiman D."/>
            <person name="Young S."/>
            <person name="Grabherr M."/>
            <person name="Johnson J."/>
            <person name="Lander E.S."/>
            <person name="Lindblad-Toh K."/>
        </authorList>
    </citation>
    <scope>NUCLEOTIDE SEQUENCE [LARGE SCALE GENOMIC DNA]</scope>
    <source>
        <strain evidence="5 6">JBL SC #1</strain>
    </source>
</reference>
<dbReference type="GO" id="GO:0007130">
    <property type="term" value="P:synaptonemal complex assembly"/>
    <property type="evidence" value="ECO:0007669"/>
    <property type="project" value="InterPro"/>
</dbReference>
<keyword evidence="2 4" id="KW-0175">Coiled coil</keyword>
<dbReference type="Bgee" id="ENSACAG00000006080">
    <property type="expression patterns" value="Expressed in adrenal gland and 6 other cell types or tissues"/>
</dbReference>
<keyword evidence="6" id="KW-1185">Reference proteome</keyword>
<dbReference type="PANTHER" id="PTHR21731:SF1">
    <property type="entry name" value="SYNAPTONEMAL COMPLEX CENTRAL ELEMENT PROTEIN 1-LIKE"/>
    <property type="match status" value="1"/>
</dbReference>
<reference evidence="5" key="3">
    <citation type="submission" date="2025-09" db="UniProtKB">
        <authorList>
            <consortium name="Ensembl"/>
        </authorList>
    </citation>
    <scope>IDENTIFICATION</scope>
</reference>
<evidence type="ECO:0000256" key="4">
    <source>
        <dbReference type="SAM" id="Coils"/>
    </source>
</evidence>
<accession>G1KEZ2</accession>
<evidence type="ECO:0008006" key="7">
    <source>
        <dbReference type="Google" id="ProtNLM"/>
    </source>
</evidence>
<dbReference type="Proteomes" id="UP000001646">
    <property type="component" value="Chromosome 2"/>
</dbReference>
<evidence type="ECO:0000313" key="5">
    <source>
        <dbReference type="Ensembl" id="ENSACAP00000005927.4"/>
    </source>
</evidence>
<feature type="coiled-coil region" evidence="4">
    <location>
        <begin position="120"/>
        <end position="194"/>
    </location>
</feature>
<sequence length="307" mass="36318">FEGNKSYYPWDFSSKMEEILSLVKQMQNVKNLEPRIEDLVKKINKLQQAKKILSEELSEANEHSKSLQRELEKCSVFLLFLLETRKVMQFHCEETEIKRQWQQKLNLECKQRIEAVTAKIQAEKRKQSKQRMEFEQLLEELMEKHKRLWELYVRSRDQPVADMKDSKERLLKEEKMLQEKLASIQDELDLLTQTTLREGEELLEEQEAVAALELFEEENKKAIDYLELASKCNSTLQQKCSRLKAELEDMQMEMENGLPVLARILGSSKQKQTSKPKAEHLVLSKEKDENVKAHRIRHTCHVSLELM</sequence>
<evidence type="ECO:0000256" key="1">
    <source>
        <dbReference type="ARBA" id="ARBA00010094"/>
    </source>
</evidence>
<evidence type="ECO:0000256" key="3">
    <source>
        <dbReference type="ARBA" id="ARBA00023254"/>
    </source>
</evidence>
<dbReference type="eggNOG" id="ENOG502S24D">
    <property type="taxonomic scope" value="Eukaryota"/>
</dbReference>
<proteinExistence type="inferred from homology"/>
<keyword evidence="3" id="KW-0469">Meiosis</keyword>
<comment type="similarity">
    <text evidence="1">Belongs to the SYCE family.</text>
</comment>
<feature type="coiled-coil region" evidence="4">
    <location>
        <begin position="29"/>
        <end position="70"/>
    </location>
</feature>
<dbReference type="GeneTree" id="ENSGT00390000017352"/>
<reference evidence="5" key="2">
    <citation type="submission" date="2025-08" db="UniProtKB">
        <authorList>
            <consortium name="Ensembl"/>
        </authorList>
    </citation>
    <scope>IDENTIFICATION</scope>
</reference>
<name>G1KEZ2_ANOCA</name>
<dbReference type="Ensembl" id="ENSACAT00000006060.4">
    <property type="protein sequence ID" value="ENSACAP00000005927.4"/>
    <property type="gene ID" value="ENSACAG00000006080.4"/>
</dbReference>
<dbReference type="AlphaFoldDB" id="G1KEZ2"/>
<organism evidence="5 6">
    <name type="scientific">Anolis carolinensis</name>
    <name type="common">Green anole</name>
    <name type="synonym">American chameleon</name>
    <dbReference type="NCBI Taxonomy" id="28377"/>
    <lineage>
        <taxon>Eukaryota</taxon>
        <taxon>Metazoa</taxon>
        <taxon>Chordata</taxon>
        <taxon>Craniata</taxon>
        <taxon>Vertebrata</taxon>
        <taxon>Euteleostomi</taxon>
        <taxon>Lepidosauria</taxon>
        <taxon>Squamata</taxon>
        <taxon>Bifurcata</taxon>
        <taxon>Unidentata</taxon>
        <taxon>Episquamata</taxon>
        <taxon>Toxicofera</taxon>
        <taxon>Iguania</taxon>
        <taxon>Dactyloidae</taxon>
        <taxon>Anolis</taxon>
    </lineage>
</organism>
<dbReference type="InterPro" id="IPR026676">
    <property type="entry name" value="SYCE1"/>
</dbReference>